<dbReference type="Proteomes" id="UP000187464">
    <property type="component" value="Chromosome I"/>
</dbReference>
<dbReference type="EMBL" id="LT605205">
    <property type="protein sequence ID" value="SCD20650.1"/>
    <property type="molecule type" value="Genomic_DNA"/>
</dbReference>
<dbReference type="Pfam" id="PF01734">
    <property type="entry name" value="Patatin"/>
    <property type="match status" value="1"/>
</dbReference>
<evidence type="ECO:0000256" key="2">
    <source>
        <dbReference type="ARBA" id="ARBA00022963"/>
    </source>
</evidence>
<keyword evidence="3 4" id="KW-0443">Lipid metabolism</keyword>
<dbReference type="InterPro" id="IPR050301">
    <property type="entry name" value="NTE"/>
</dbReference>
<evidence type="ECO:0000259" key="5">
    <source>
        <dbReference type="PROSITE" id="PS51635"/>
    </source>
</evidence>
<feature type="domain" description="PNPLA" evidence="5">
    <location>
        <begin position="14"/>
        <end position="173"/>
    </location>
</feature>
<evidence type="ECO:0000256" key="3">
    <source>
        <dbReference type="ARBA" id="ARBA00023098"/>
    </source>
</evidence>
<name>A0A1R3T0H1_9BACT</name>
<sequence length="303" mass="34373">MAIFSKSYDHFLGYALSGGGAKGFAHLGALKVLEKCGLKPDVIAGTSAGSLAGVFYADGYHPDEIVELFHKKEFREFVEFTLPTAGFFKSTGLHKFLKKNLRAKRFEELQIPFHVVTTDWERAATVVFSNGDDLVDAVVASCSVPIVFQPQMIHDVPYVDGGLLKNFPVSVIRKKCKYVIGVNVSLILPAPEKNNIRRMLERTFNLMSNSNTLIDKAYCDILIETKGIEKYSMFDLQNQLKIMEAGYHYAVVKMSEEKSWEIVRKCHRHYALTKKVREQLQRIRRRNGILHPETDISENPNIQ</sequence>
<evidence type="ECO:0000313" key="7">
    <source>
        <dbReference type="Proteomes" id="UP000187464"/>
    </source>
</evidence>
<feature type="short sequence motif" description="GXGXXG" evidence="4">
    <location>
        <begin position="18"/>
        <end position="23"/>
    </location>
</feature>
<keyword evidence="2 4" id="KW-0442">Lipid degradation</keyword>
<dbReference type="InterPro" id="IPR002641">
    <property type="entry name" value="PNPLA_dom"/>
</dbReference>
<proteinExistence type="predicted"/>
<organism evidence="6 7">
    <name type="scientific">Proteiniphilum saccharofermentans</name>
    <dbReference type="NCBI Taxonomy" id="1642647"/>
    <lineage>
        <taxon>Bacteria</taxon>
        <taxon>Pseudomonadati</taxon>
        <taxon>Bacteroidota</taxon>
        <taxon>Bacteroidia</taxon>
        <taxon>Bacteroidales</taxon>
        <taxon>Dysgonomonadaceae</taxon>
        <taxon>Proteiniphilum</taxon>
    </lineage>
</organism>
<dbReference type="PROSITE" id="PS51635">
    <property type="entry name" value="PNPLA"/>
    <property type="match status" value="1"/>
</dbReference>
<gene>
    <name evidence="6" type="ORF">PSM36_1834</name>
</gene>
<dbReference type="GO" id="GO:0016042">
    <property type="term" value="P:lipid catabolic process"/>
    <property type="evidence" value="ECO:0007669"/>
    <property type="project" value="UniProtKB-UniRule"/>
</dbReference>
<keyword evidence="7" id="KW-1185">Reference proteome</keyword>
<feature type="short sequence motif" description="DGA/G" evidence="4">
    <location>
        <begin position="160"/>
        <end position="162"/>
    </location>
</feature>
<dbReference type="RefSeq" id="WP_076930627.1">
    <property type="nucleotide sequence ID" value="NZ_LT605205.1"/>
</dbReference>
<accession>A0A1R3T0H1</accession>
<dbReference type="AlphaFoldDB" id="A0A1R3T0H1"/>
<dbReference type="CDD" id="cd07205">
    <property type="entry name" value="Pat_PNPLA6_PNPLA7_NTE1_like"/>
    <property type="match status" value="1"/>
</dbReference>
<protein>
    <submittedName>
        <fullName evidence="6">Patatin-like phospholipase domain</fullName>
    </submittedName>
</protein>
<reference evidence="6 7" key="1">
    <citation type="submission" date="2016-08" db="EMBL/GenBank/DDBJ databases">
        <authorList>
            <person name="Seilhamer J.J."/>
        </authorList>
    </citation>
    <scope>NUCLEOTIDE SEQUENCE [LARGE SCALE GENOMIC DNA]</scope>
    <source>
        <strain evidence="6">M3/6</strain>
    </source>
</reference>
<dbReference type="SUPFAM" id="SSF52151">
    <property type="entry name" value="FabD/lysophospholipase-like"/>
    <property type="match status" value="1"/>
</dbReference>
<feature type="active site" description="Proton acceptor" evidence="4">
    <location>
        <position position="160"/>
    </location>
</feature>
<dbReference type="KEGG" id="psac:PSM36_1834"/>
<feature type="short sequence motif" description="GXSXG" evidence="4">
    <location>
        <begin position="45"/>
        <end position="49"/>
    </location>
</feature>
<dbReference type="Gene3D" id="3.40.1090.10">
    <property type="entry name" value="Cytosolic phospholipase A2 catalytic domain"/>
    <property type="match status" value="1"/>
</dbReference>
<keyword evidence="1 4" id="KW-0378">Hydrolase</keyword>
<dbReference type="STRING" id="1642647.PSM36_1834"/>
<feature type="active site" description="Nucleophile" evidence="4">
    <location>
        <position position="47"/>
    </location>
</feature>
<evidence type="ECO:0000256" key="1">
    <source>
        <dbReference type="ARBA" id="ARBA00022801"/>
    </source>
</evidence>
<dbReference type="GO" id="GO:0016787">
    <property type="term" value="F:hydrolase activity"/>
    <property type="evidence" value="ECO:0007669"/>
    <property type="project" value="UniProtKB-UniRule"/>
</dbReference>
<dbReference type="InterPro" id="IPR016035">
    <property type="entry name" value="Acyl_Trfase/lysoPLipase"/>
</dbReference>
<dbReference type="PANTHER" id="PTHR14226:SF78">
    <property type="entry name" value="SLR0060 PROTEIN"/>
    <property type="match status" value="1"/>
</dbReference>
<evidence type="ECO:0000256" key="4">
    <source>
        <dbReference type="PROSITE-ProRule" id="PRU01161"/>
    </source>
</evidence>
<evidence type="ECO:0000313" key="6">
    <source>
        <dbReference type="EMBL" id="SCD20650.1"/>
    </source>
</evidence>
<dbReference type="PANTHER" id="PTHR14226">
    <property type="entry name" value="NEUROPATHY TARGET ESTERASE/SWISS CHEESE D.MELANOGASTER"/>
    <property type="match status" value="1"/>
</dbReference>